<dbReference type="Proteomes" id="UP000233837">
    <property type="component" value="Unassembled WGS sequence"/>
</dbReference>
<name>A0A2I0VJT9_9ASPA</name>
<proteinExistence type="predicted"/>
<evidence type="ECO:0000313" key="1">
    <source>
        <dbReference type="EMBL" id="PKU63633.1"/>
    </source>
</evidence>
<dbReference type="EMBL" id="KZ503472">
    <property type="protein sequence ID" value="PKU63633.1"/>
    <property type="molecule type" value="Genomic_DNA"/>
</dbReference>
<reference evidence="1 2" key="1">
    <citation type="journal article" date="2016" name="Sci. Rep.">
        <title>The Dendrobium catenatum Lindl. genome sequence provides insights into polysaccharide synthase, floral development and adaptive evolution.</title>
        <authorList>
            <person name="Zhang G.Q."/>
            <person name="Xu Q."/>
            <person name="Bian C."/>
            <person name="Tsai W.C."/>
            <person name="Yeh C.M."/>
            <person name="Liu K.W."/>
            <person name="Yoshida K."/>
            <person name="Zhang L.S."/>
            <person name="Chang S.B."/>
            <person name="Chen F."/>
            <person name="Shi Y."/>
            <person name="Su Y.Y."/>
            <person name="Zhang Y.Q."/>
            <person name="Chen L.J."/>
            <person name="Yin Y."/>
            <person name="Lin M."/>
            <person name="Huang H."/>
            <person name="Deng H."/>
            <person name="Wang Z.W."/>
            <person name="Zhu S.L."/>
            <person name="Zhao X."/>
            <person name="Deng C."/>
            <person name="Niu S.C."/>
            <person name="Huang J."/>
            <person name="Wang M."/>
            <person name="Liu G.H."/>
            <person name="Yang H.J."/>
            <person name="Xiao X.J."/>
            <person name="Hsiao Y.Y."/>
            <person name="Wu W.L."/>
            <person name="Chen Y.Y."/>
            <person name="Mitsuda N."/>
            <person name="Ohme-Takagi M."/>
            <person name="Luo Y.B."/>
            <person name="Van de Peer Y."/>
            <person name="Liu Z.J."/>
        </authorList>
    </citation>
    <scope>NUCLEOTIDE SEQUENCE [LARGE SCALE GENOMIC DNA]</scope>
    <source>
        <tissue evidence="1">The whole plant</tissue>
    </source>
</reference>
<sequence>MILLLHGKPAKQLPFHFVADGFGGMFLSLNEGCVGFMPESITPMIRPCPIIEDPHALYVVNPRYLLKNISVLIKCHPTWIVLKIY</sequence>
<evidence type="ECO:0000313" key="2">
    <source>
        <dbReference type="Proteomes" id="UP000233837"/>
    </source>
</evidence>
<keyword evidence="2" id="KW-1185">Reference proteome</keyword>
<dbReference type="AlphaFoldDB" id="A0A2I0VJT9"/>
<reference evidence="1 2" key="2">
    <citation type="journal article" date="2017" name="Nature">
        <title>The Apostasia genome and the evolution of orchids.</title>
        <authorList>
            <person name="Zhang G.Q."/>
            <person name="Liu K.W."/>
            <person name="Li Z."/>
            <person name="Lohaus R."/>
            <person name="Hsiao Y.Y."/>
            <person name="Niu S.C."/>
            <person name="Wang J.Y."/>
            <person name="Lin Y.C."/>
            <person name="Xu Q."/>
            <person name="Chen L.J."/>
            <person name="Yoshida K."/>
            <person name="Fujiwara S."/>
            <person name="Wang Z.W."/>
            <person name="Zhang Y.Q."/>
            <person name="Mitsuda N."/>
            <person name="Wang M."/>
            <person name="Liu G.H."/>
            <person name="Pecoraro L."/>
            <person name="Huang H.X."/>
            <person name="Xiao X.J."/>
            <person name="Lin M."/>
            <person name="Wu X.Y."/>
            <person name="Wu W.L."/>
            <person name="Chen Y.Y."/>
            <person name="Chang S.B."/>
            <person name="Sakamoto S."/>
            <person name="Ohme-Takagi M."/>
            <person name="Yagi M."/>
            <person name="Zeng S.J."/>
            <person name="Shen C.Y."/>
            <person name="Yeh C.M."/>
            <person name="Luo Y.B."/>
            <person name="Tsai W.C."/>
            <person name="Van de Peer Y."/>
            <person name="Liu Z.J."/>
        </authorList>
    </citation>
    <scope>NUCLEOTIDE SEQUENCE [LARGE SCALE GENOMIC DNA]</scope>
    <source>
        <tissue evidence="1">The whole plant</tissue>
    </source>
</reference>
<organism evidence="1 2">
    <name type="scientific">Dendrobium catenatum</name>
    <dbReference type="NCBI Taxonomy" id="906689"/>
    <lineage>
        <taxon>Eukaryota</taxon>
        <taxon>Viridiplantae</taxon>
        <taxon>Streptophyta</taxon>
        <taxon>Embryophyta</taxon>
        <taxon>Tracheophyta</taxon>
        <taxon>Spermatophyta</taxon>
        <taxon>Magnoliopsida</taxon>
        <taxon>Liliopsida</taxon>
        <taxon>Asparagales</taxon>
        <taxon>Orchidaceae</taxon>
        <taxon>Epidendroideae</taxon>
        <taxon>Malaxideae</taxon>
        <taxon>Dendrobiinae</taxon>
        <taxon>Dendrobium</taxon>
    </lineage>
</organism>
<gene>
    <name evidence="1" type="ORF">MA16_Dca022159</name>
</gene>
<accession>A0A2I0VJT9</accession>
<protein>
    <submittedName>
        <fullName evidence="1">Uncharacterized protein</fullName>
    </submittedName>
</protein>